<keyword evidence="5" id="KW-0378">Hydrolase</keyword>
<dbReference type="AlphaFoldDB" id="A0A8H5G963"/>
<reference evidence="10 11" key="1">
    <citation type="journal article" date="2020" name="ISME J.">
        <title>Uncovering the hidden diversity of litter-decomposition mechanisms in mushroom-forming fungi.</title>
        <authorList>
            <person name="Floudas D."/>
            <person name="Bentzer J."/>
            <person name="Ahren D."/>
            <person name="Johansson T."/>
            <person name="Persson P."/>
            <person name="Tunlid A."/>
        </authorList>
    </citation>
    <scope>NUCLEOTIDE SEQUENCE [LARGE SCALE GENOMIC DNA]</scope>
    <source>
        <strain evidence="10 11">CBS 146.42</strain>
    </source>
</reference>
<evidence type="ECO:0000256" key="1">
    <source>
        <dbReference type="ARBA" id="ARBA00008721"/>
    </source>
</evidence>
<name>A0A8H5G963_9AGAR</name>
<comment type="caution">
    <text evidence="10">The sequence shown here is derived from an EMBL/GenBank/DDBJ whole genome shotgun (WGS) entry which is preliminary data.</text>
</comment>
<sequence length="145" mass="15694">MKASLRTGDAASLNVYSVGFRDGEAAGLLGYSTFPWDYTNRTFLDGVVVLYSSLPGGTLAPYNKGRTLTHEGGCMGPGDFVADTPAEDSPAYGCPKKRDSCPGDPGFDPIHNFMDYSDDGCMREFTRGQISRLRGQIGAYRGMRK</sequence>
<evidence type="ECO:0000256" key="8">
    <source>
        <dbReference type="ARBA" id="ARBA00023157"/>
    </source>
</evidence>
<keyword evidence="6" id="KW-0862">Zinc</keyword>
<dbReference type="OrthoDB" id="536211at2759"/>
<dbReference type="GO" id="GO:0008237">
    <property type="term" value="F:metallopeptidase activity"/>
    <property type="evidence" value="ECO:0007669"/>
    <property type="project" value="UniProtKB-KW"/>
</dbReference>
<evidence type="ECO:0000313" key="11">
    <source>
        <dbReference type="Proteomes" id="UP000559027"/>
    </source>
</evidence>
<dbReference type="Proteomes" id="UP000559027">
    <property type="component" value="Unassembled WGS sequence"/>
</dbReference>
<proteinExistence type="inferred from homology"/>
<dbReference type="PANTHER" id="PTHR47466">
    <property type="match status" value="1"/>
</dbReference>
<protein>
    <recommendedName>
        <fullName evidence="9">Peptidase M43 pregnancy-associated plasma-A domain-containing protein</fullName>
    </recommendedName>
</protein>
<dbReference type="Pfam" id="PF05572">
    <property type="entry name" value="Peptidase_M43"/>
    <property type="match status" value="1"/>
</dbReference>
<dbReference type="Gene3D" id="3.40.390.10">
    <property type="entry name" value="Collagenase (Catalytic Domain)"/>
    <property type="match status" value="2"/>
</dbReference>
<keyword evidence="3" id="KW-0479">Metal-binding</keyword>
<dbReference type="InterPro" id="IPR008754">
    <property type="entry name" value="Peptidase_M43"/>
</dbReference>
<dbReference type="SUPFAM" id="SSF55486">
    <property type="entry name" value="Metalloproteases ('zincins'), catalytic domain"/>
    <property type="match status" value="1"/>
</dbReference>
<dbReference type="PANTHER" id="PTHR47466:SF1">
    <property type="entry name" value="METALLOPROTEASE MEP1 (AFU_ORTHOLOGUE AFUA_1G07730)-RELATED"/>
    <property type="match status" value="1"/>
</dbReference>
<feature type="domain" description="Peptidase M43 pregnancy-associated plasma-A" evidence="9">
    <location>
        <begin position="69"/>
        <end position="136"/>
    </location>
</feature>
<comment type="similarity">
    <text evidence="1">Belongs to the peptidase M43B family.</text>
</comment>
<dbReference type="CDD" id="cd04275">
    <property type="entry name" value="ZnMc_pappalysin_like"/>
    <property type="match status" value="1"/>
</dbReference>
<keyword evidence="11" id="KW-1185">Reference proteome</keyword>
<dbReference type="GO" id="GO:0046872">
    <property type="term" value="F:metal ion binding"/>
    <property type="evidence" value="ECO:0007669"/>
    <property type="project" value="UniProtKB-KW"/>
</dbReference>
<evidence type="ECO:0000256" key="2">
    <source>
        <dbReference type="ARBA" id="ARBA00022670"/>
    </source>
</evidence>
<dbReference type="InterPro" id="IPR024079">
    <property type="entry name" value="MetalloPept_cat_dom_sf"/>
</dbReference>
<evidence type="ECO:0000256" key="3">
    <source>
        <dbReference type="ARBA" id="ARBA00022723"/>
    </source>
</evidence>
<gene>
    <name evidence="10" type="ORF">D9756_004988</name>
</gene>
<keyword evidence="2" id="KW-0645">Protease</keyword>
<evidence type="ECO:0000256" key="5">
    <source>
        <dbReference type="ARBA" id="ARBA00022801"/>
    </source>
</evidence>
<evidence type="ECO:0000256" key="7">
    <source>
        <dbReference type="ARBA" id="ARBA00023049"/>
    </source>
</evidence>
<keyword evidence="7" id="KW-0482">Metalloprotease</keyword>
<evidence type="ECO:0000259" key="9">
    <source>
        <dbReference type="Pfam" id="PF05572"/>
    </source>
</evidence>
<keyword evidence="4" id="KW-0732">Signal</keyword>
<dbReference type="GO" id="GO:0006508">
    <property type="term" value="P:proteolysis"/>
    <property type="evidence" value="ECO:0007669"/>
    <property type="project" value="UniProtKB-KW"/>
</dbReference>
<evidence type="ECO:0000256" key="6">
    <source>
        <dbReference type="ARBA" id="ARBA00022833"/>
    </source>
</evidence>
<keyword evidence="8" id="KW-1015">Disulfide bond</keyword>
<evidence type="ECO:0000256" key="4">
    <source>
        <dbReference type="ARBA" id="ARBA00022729"/>
    </source>
</evidence>
<evidence type="ECO:0000313" key="10">
    <source>
        <dbReference type="EMBL" id="KAF5360672.1"/>
    </source>
</evidence>
<organism evidence="10 11">
    <name type="scientific">Leucocoprinus leucothites</name>
    <dbReference type="NCBI Taxonomy" id="201217"/>
    <lineage>
        <taxon>Eukaryota</taxon>
        <taxon>Fungi</taxon>
        <taxon>Dikarya</taxon>
        <taxon>Basidiomycota</taxon>
        <taxon>Agaricomycotina</taxon>
        <taxon>Agaricomycetes</taxon>
        <taxon>Agaricomycetidae</taxon>
        <taxon>Agaricales</taxon>
        <taxon>Agaricineae</taxon>
        <taxon>Agaricaceae</taxon>
        <taxon>Leucocoprinus</taxon>
    </lineage>
</organism>
<accession>A0A8H5G963</accession>
<dbReference type="EMBL" id="JAACJO010000003">
    <property type="protein sequence ID" value="KAF5360672.1"/>
    <property type="molecule type" value="Genomic_DNA"/>
</dbReference>